<evidence type="ECO:0000313" key="2">
    <source>
        <dbReference type="EMBL" id="MFC0083114.1"/>
    </source>
</evidence>
<feature type="compositionally biased region" description="Gly residues" evidence="1">
    <location>
        <begin position="66"/>
        <end position="75"/>
    </location>
</feature>
<name>A0ABV6CA08_9ACTN</name>
<accession>A0ABV6CA08</accession>
<feature type="non-terminal residue" evidence="2">
    <location>
        <position position="100"/>
    </location>
</feature>
<organism evidence="2 3">
    <name type="scientific">Aciditerrimonas ferrireducens</name>
    <dbReference type="NCBI Taxonomy" id="667306"/>
    <lineage>
        <taxon>Bacteria</taxon>
        <taxon>Bacillati</taxon>
        <taxon>Actinomycetota</taxon>
        <taxon>Acidimicrobiia</taxon>
        <taxon>Acidimicrobiales</taxon>
        <taxon>Acidimicrobiaceae</taxon>
        <taxon>Aciditerrimonas</taxon>
    </lineage>
</organism>
<reference evidence="2 3" key="1">
    <citation type="submission" date="2024-09" db="EMBL/GenBank/DDBJ databases">
        <authorList>
            <person name="Sun Q."/>
            <person name="Mori K."/>
        </authorList>
    </citation>
    <scope>NUCLEOTIDE SEQUENCE [LARGE SCALE GENOMIC DNA]</scope>
    <source>
        <strain evidence="2 3">JCM 15389</strain>
    </source>
</reference>
<gene>
    <name evidence="2" type="ORF">ACFFRE_13345</name>
</gene>
<feature type="region of interest" description="Disordered" evidence="1">
    <location>
        <begin position="1"/>
        <end position="100"/>
    </location>
</feature>
<evidence type="ECO:0000313" key="3">
    <source>
        <dbReference type="Proteomes" id="UP001589788"/>
    </source>
</evidence>
<dbReference type="EMBL" id="JBHLYQ010000265">
    <property type="protein sequence ID" value="MFC0083114.1"/>
    <property type="molecule type" value="Genomic_DNA"/>
</dbReference>
<evidence type="ECO:0000256" key="1">
    <source>
        <dbReference type="SAM" id="MobiDB-lite"/>
    </source>
</evidence>
<protein>
    <submittedName>
        <fullName evidence="2">Uncharacterized protein</fullName>
    </submittedName>
</protein>
<comment type="caution">
    <text evidence="2">The sequence shown here is derived from an EMBL/GenBank/DDBJ whole genome shotgun (WGS) entry which is preliminary data.</text>
</comment>
<keyword evidence="3" id="KW-1185">Reference proteome</keyword>
<sequence>MALAQPRAGAARDLGPSTEPTLAGLVGGQGQGLGEEPSGLGDAALGHQLGKGASQEAPPVQPLGGAALGVEGGPGLPEELGEPTDPRRGGLGQAVPEPGG</sequence>
<dbReference type="Proteomes" id="UP001589788">
    <property type="component" value="Unassembled WGS sequence"/>
</dbReference>
<proteinExistence type="predicted"/>